<protein>
    <submittedName>
        <fullName evidence="1">Uncharacterized protein</fullName>
    </submittedName>
</protein>
<keyword evidence="2" id="KW-1185">Reference proteome</keyword>
<organism evidence="1 2">
    <name type="scientific">Leucogyrophana mollusca</name>
    <dbReference type="NCBI Taxonomy" id="85980"/>
    <lineage>
        <taxon>Eukaryota</taxon>
        <taxon>Fungi</taxon>
        <taxon>Dikarya</taxon>
        <taxon>Basidiomycota</taxon>
        <taxon>Agaricomycotina</taxon>
        <taxon>Agaricomycetes</taxon>
        <taxon>Agaricomycetidae</taxon>
        <taxon>Boletales</taxon>
        <taxon>Boletales incertae sedis</taxon>
        <taxon>Leucogyrophana</taxon>
    </lineage>
</organism>
<comment type="caution">
    <text evidence="1">The sequence shown here is derived from an EMBL/GenBank/DDBJ whole genome shotgun (WGS) entry which is preliminary data.</text>
</comment>
<reference evidence="1" key="1">
    <citation type="journal article" date="2021" name="New Phytol.">
        <title>Evolutionary innovations through gain and loss of genes in the ectomycorrhizal Boletales.</title>
        <authorList>
            <person name="Wu G."/>
            <person name="Miyauchi S."/>
            <person name="Morin E."/>
            <person name="Kuo A."/>
            <person name="Drula E."/>
            <person name="Varga T."/>
            <person name="Kohler A."/>
            <person name="Feng B."/>
            <person name="Cao Y."/>
            <person name="Lipzen A."/>
            <person name="Daum C."/>
            <person name="Hundley H."/>
            <person name="Pangilinan J."/>
            <person name="Johnson J."/>
            <person name="Barry K."/>
            <person name="LaButti K."/>
            <person name="Ng V."/>
            <person name="Ahrendt S."/>
            <person name="Min B."/>
            <person name="Choi I.G."/>
            <person name="Park H."/>
            <person name="Plett J.M."/>
            <person name="Magnuson J."/>
            <person name="Spatafora J.W."/>
            <person name="Nagy L.G."/>
            <person name="Henrissat B."/>
            <person name="Grigoriev I.V."/>
            <person name="Yang Z.L."/>
            <person name="Xu J."/>
            <person name="Martin F.M."/>
        </authorList>
    </citation>
    <scope>NUCLEOTIDE SEQUENCE</scope>
    <source>
        <strain evidence="1">KUC20120723A-06</strain>
    </source>
</reference>
<dbReference type="EMBL" id="MU266624">
    <property type="protein sequence ID" value="KAH7919856.1"/>
    <property type="molecule type" value="Genomic_DNA"/>
</dbReference>
<name>A0ACB8B2F0_9AGAM</name>
<proteinExistence type="predicted"/>
<sequence>MSSCCVLPPLPSAYQPHKSLVPNWGCSTGDAPSLRQHRIQKLVPTGATYNTKSVSNVVEKSIPHVPMSRPISPPAKASITQVPQNQPFTPPTEADITHRLNNFLTSVRDQRYAEKAAARERLSGCTHQMAIHQVNLNAANQAAVETDQVIFALFAMQDTDPGQEQRGGGSTSEEHLADTLAEMLSESPQEDTHMEYFKSLSRHADQWVTAPSSPARDHLLAVALAIRDERWAERNAVERRLNRCFVQLCMYQRDFDKFTRMCELADVNLAELQRLLASKPQA</sequence>
<gene>
    <name evidence="1" type="ORF">BV22DRAFT_1050779</name>
</gene>
<dbReference type="Proteomes" id="UP000790709">
    <property type="component" value="Unassembled WGS sequence"/>
</dbReference>
<evidence type="ECO:0000313" key="2">
    <source>
        <dbReference type="Proteomes" id="UP000790709"/>
    </source>
</evidence>
<evidence type="ECO:0000313" key="1">
    <source>
        <dbReference type="EMBL" id="KAH7919856.1"/>
    </source>
</evidence>
<accession>A0ACB8B2F0</accession>